<dbReference type="AlphaFoldDB" id="Q6ZDE2"/>
<feature type="region of interest" description="Disordered" evidence="1">
    <location>
        <begin position="142"/>
        <end position="172"/>
    </location>
</feature>
<gene>
    <name evidence="2" type="primary">P0013B04.20</name>
</gene>
<evidence type="ECO:0000256" key="1">
    <source>
        <dbReference type="SAM" id="MobiDB-lite"/>
    </source>
</evidence>
<feature type="region of interest" description="Disordered" evidence="1">
    <location>
        <begin position="200"/>
        <end position="233"/>
    </location>
</feature>
<evidence type="ECO:0000313" key="2">
    <source>
        <dbReference type="EMBL" id="BAD09368.1"/>
    </source>
</evidence>
<name>Q6ZDE2_ORYSJ</name>
<reference evidence="3" key="1">
    <citation type="journal article" date="2005" name="Nature">
        <title>The map-based sequence of the rice genome.</title>
        <authorList>
            <consortium name="International rice genome sequencing project (IRGSP)"/>
            <person name="Matsumoto T."/>
            <person name="Wu J."/>
            <person name="Kanamori H."/>
            <person name="Katayose Y."/>
            <person name="Fujisawa M."/>
            <person name="Namiki N."/>
            <person name="Mizuno H."/>
            <person name="Yamamoto K."/>
            <person name="Antonio B.A."/>
            <person name="Baba T."/>
            <person name="Sakata K."/>
            <person name="Nagamura Y."/>
            <person name="Aoki H."/>
            <person name="Arikawa K."/>
            <person name="Arita K."/>
            <person name="Bito T."/>
            <person name="Chiden Y."/>
            <person name="Fujitsuka N."/>
            <person name="Fukunaka R."/>
            <person name="Hamada M."/>
            <person name="Harada C."/>
            <person name="Hayashi A."/>
            <person name="Hijishita S."/>
            <person name="Honda M."/>
            <person name="Hosokawa S."/>
            <person name="Ichikawa Y."/>
            <person name="Idonuma A."/>
            <person name="Iijima M."/>
            <person name="Ikeda M."/>
            <person name="Ikeno M."/>
            <person name="Ito K."/>
            <person name="Ito S."/>
            <person name="Ito T."/>
            <person name="Ito Y."/>
            <person name="Ito Y."/>
            <person name="Iwabuchi A."/>
            <person name="Kamiya K."/>
            <person name="Karasawa W."/>
            <person name="Kurita K."/>
            <person name="Katagiri S."/>
            <person name="Kikuta A."/>
            <person name="Kobayashi H."/>
            <person name="Kobayashi N."/>
            <person name="Machita K."/>
            <person name="Maehara T."/>
            <person name="Masukawa M."/>
            <person name="Mizubayashi T."/>
            <person name="Mukai Y."/>
            <person name="Nagasaki H."/>
            <person name="Nagata Y."/>
            <person name="Naito S."/>
            <person name="Nakashima M."/>
            <person name="Nakama Y."/>
            <person name="Nakamichi Y."/>
            <person name="Nakamura M."/>
            <person name="Meguro A."/>
            <person name="Negishi M."/>
            <person name="Ohta I."/>
            <person name="Ohta T."/>
            <person name="Okamoto M."/>
            <person name="Ono N."/>
            <person name="Saji S."/>
            <person name="Sakaguchi M."/>
            <person name="Sakai K."/>
            <person name="Shibata M."/>
            <person name="Shimokawa T."/>
            <person name="Song J."/>
            <person name="Takazaki Y."/>
            <person name="Terasawa K."/>
            <person name="Tsugane M."/>
            <person name="Tsuji K."/>
            <person name="Ueda S."/>
            <person name="Waki K."/>
            <person name="Yamagata H."/>
            <person name="Yamamoto M."/>
            <person name="Yamamoto S."/>
            <person name="Yamane H."/>
            <person name="Yoshiki S."/>
            <person name="Yoshihara R."/>
            <person name="Yukawa K."/>
            <person name="Zhong H."/>
            <person name="Yano M."/>
            <person name="Yuan Q."/>
            <person name="Ouyang S."/>
            <person name="Liu J."/>
            <person name="Jones K.M."/>
            <person name="Gansberger K."/>
            <person name="Moffat K."/>
            <person name="Hill J."/>
            <person name="Bera J."/>
            <person name="Fadrosh D."/>
            <person name="Jin S."/>
            <person name="Johri S."/>
            <person name="Kim M."/>
            <person name="Overton L."/>
            <person name="Reardon M."/>
            <person name="Tsitrin T."/>
            <person name="Vuong H."/>
            <person name="Weaver B."/>
            <person name="Ciecko A."/>
            <person name="Tallon L."/>
            <person name="Jackson J."/>
            <person name="Pai G."/>
            <person name="Aken S.V."/>
            <person name="Utterback T."/>
            <person name="Reidmuller S."/>
            <person name="Feldblyum T."/>
            <person name="Hsiao J."/>
            <person name="Zismann V."/>
            <person name="Iobst S."/>
            <person name="de Vazeille A.R."/>
            <person name="Buell C.R."/>
            <person name="Ying K."/>
            <person name="Li Y."/>
            <person name="Lu T."/>
            <person name="Huang Y."/>
            <person name="Zhao Q."/>
            <person name="Feng Q."/>
            <person name="Zhang L."/>
            <person name="Zhu J."/>
            <person name="Weng Q."/>
            <person name="Mu J."/>
            <person name="Lu Y."/>
            <person name="Fan D."/>
            <person name="Liu Y."/>
            <person name="Guan J."/>
            <person name="Zhang Y."/>
            <person name="Yu S."/>
            <person name="Liu X."/>
            <person name="Zhang Y."/>
            <person name="Hong G."/>
            <person name="Han B."/>
            <person name="Choisne N."/>
            <person name="Demange N."/>
            <person name="Orjeda G."/>
            <person name="Samain S."/>
            <person name="Cattolico L."/>
            <person name="Pelletier E."/>
            <person name="Couloux A."/>
            <person name="Segurens B."/>
            <person name="Wincker P."/>
            <person name="D'Hont A."/>
            <person name="Scarpelli C."/>
            <person name="Weissenbach J."/>
            <person name="Salanoubat M."/>
            <person name="Quetier F."/>
            <person name="Yu Y."/>
            <person name="Kim H.R."/>
            <person name="Rambo T."/>
            <person name="Currie J."/>
            <person name="Collura K."/>
            <person name="Luo M."/>
            <person name="Yang T."/>
            <person name="Ammiraju J.S.S."/>
            <person name="Engler F."/>
            <person name="Soderlund C."/>
            <person name="Wing R.A."/>
            <person name="Palmer L.E."/>
            <person name="de la Bastide M."/>
            <person name="Spiegel L."/>
            <person name="Nascimento L."/>
            <person name="Zutavern T."/>
            <person name="O'Shaughnessy A."/>
            <person name="Dike S."/>
            <person name="Dedhia N."/>
            <person name="Preston R."/>
            <person name="Balija V."/>
            <person name="McCombie W.R."/>
            <person name="Chow T."/>
            <person name="Chen H."/>
            <person name="Chung M."/>
            <person name="Chen C."/>
            <person name="Shaw J."/>
            <person name="Wu H."/>
            <person name="Hsiao K."/>
            <person name="Chao Y."/>
            <person name="Chu M."/>
            <person name="Cheng C."/>
            <person name="Hour A."/>
            <person name="Lee P."/>
            <person name="Lin S."/>
            <person name="Lin Y."/>
            <person name="Liou J."/>
            <person name="Liu S."/>
            <person name="Hsing Y."/>
            <person name="Raghuvanshi S."/>
            <person name="Mohanty A."/>
            <person name="Bharti A.K."/>
            <person name="Gaur A."/>
            <person name="Gupta V."/>
            <person name="Kumar D."/>
            <person name="Ravi V."/>
            <person name="Vij S."/>
            <person name="Kapur A."/>
            <person name="Khurana P."/>
            <person name="Khurana P."/>
            <person name="Khurana J.P."/>
            <person name="Tyagi A.K."/>
            <person name="Gaikwad K."/>
            <person name="Singh A."/>
            <person name="Dalal V."/>
            <person name="Srivastava S."/>
            <person name="Dixit A."/>
            <person name="Pal A.K."/>
            <person name="Ghazi I.A."/>
            <person name="Yadav M."/>
            <person name="Pandit A."/>
            <person name="Bhargava A."/>
            <person name="Sureshbabu K."/>
            <person name="Batra K."/>
            <person name="Sharma T.R."/>
            <person name="Mohapatra T."/>
            <person name="Singh N.K."/>
            <person name="Messing J."/>
            <person name="Nelson A.B."/>
            <person name="Fuks G."/>
            <person name="Kavchok S."/>
            <person name="Keizer G."/>
            <person name="Linton E."/>
            <person name="Llaca V."/>
            <person name="Song R."/>
            <person name="Tanyolac B."/>
            <person name="Young S."/>
            <person name="Ho-Il K."/>
            <person name="Hahn J.H."/>
            <person name="Sangsakoo G."/>
            <person name="Vanavichit A."/>
            <person name="de Mattos Luiz.A.T."/>
            <person name="Zimmer P.D."/>
            <person name="Malone G."/>
            <person name="Dellagostin O."/>
            <person name="de Oliveira A.C."/>
            <person name="Bevan M."/>
            <person name="Bancroft I."/>
            <person name="Minx P."/>
            <person name="Cordum H."/>
            <person name="Wilson R."/>
            <person name="Cheng Z."/>
            <person name="Jin W."/>
            <person name="Jiang J."/>
            <person name="Leong S.A."/>
            <person name="Iwama H."/>
            <person name="Gojobori T."/>
            <person name="Itoh T."/>
            <person name="Niimura Y."/>
            <person name="Fujii Y."/>
            <person name="Habara T."/>
            <person name="Sakai H."/>
            <person name="Sato Y."/>
            <person name="Wilson G."/>
            <person name="Kumar K."/>
            <person name="McCouch S."/>
            <person name="Juretic N."/>
            <person name="Hoen D."/>
            <person name="Wright S."/>
            <person name="Bruskiewich R."/>
            <person name="Bureau T."/>
            <person name="Miyao A."/>
            <person name="Hirochika H."/>
            <person name="Nishikawa T."/>
            <person name="Kadowaki K."/>
            <person name="Sugiura M."/>
            <person name="Burr B."/>
            <person name="Sasaki T."/>
        </authorList>
    </citation>
    <scope>NUCLEOTIDE SEQUENCE [LARGE SCALE GENOMIC DNA]</scope>
    <source>
        <strain evidence="3">cv. Nipponbare</strain>
    </source>
</reference>
<dbReference type="Proteomes" id="UP000000763">
    <property type="component" value="Chromosome 8"/>
</dbReference>
<protein>
    <submittedName>
        <fullName evidence="2">Uncharacterized protein</fullName>
    </submittedName>
</protein>
<sequence length="233" mass="25648">MLTIKKANGKRQRGGWRPEAAAVAERQVVVVVVVRRMMPIEGFRCCSRPPMRGMGATFNPSPVAPNREIERGDRELLCPSLSNAARWRLPARIHLLLPALLNHPIALRFVQATKPYKTSPLPIPPHTAAPQRKRILRRLRHRRRHPSAPSPDLAGWLEGVNGADEAPRPASSLTSLLEPSKTRCSRPVVFLVSSNYSPQDLPPQARYAPATNAGSPPSSVPTALALPPMPRCH</sequence>
<accession>Q6ZDE2</accession>
<feature type="compositionally biased region" description="Polar residues" evidence="1">
    <location>
        <begin position="212"/>
        <end position="221"/>
    </location>
</feature>
<organism evidence="2 3">
    <name type="scientific">Oryza sativa subsp. japonica</name>
    <name type="common">Rice</name>
    <dbReference type="NCBI Taxonomy" id="39947"/>
    <lineage>
        <taxon>Eukaryota</taxon>
        <taxon>Viridiplantae</taxon>
        <taxon>Streptophyta</taxon>
        <taxon>Embryophyta</taxon>
        <taxon>Tracheophyta</taxon>
        <taxon>Spermatophyta</taxon>
        <taxon>Magnoliopsida</taxon>
        <taxon>Liliopsida</taxon>
        <taxon>Poales</taxon>
        <taxon>Poaceae</taxon>
        <taxon>BOP clade</taxon>
        <taxon>Oryzoideae</taxon>
        <taxon>Oryzeae</taxon>
        <taxon>Oryzinae</taxon>
        <taxon>Oryza</taxon>
        <taxon>Oryza sativa</taxon>
    </lineage>
</organism>
<proteinExistence type="predicted"/>
<reference evidence="3" key="2">
    <citation type="journal article" date="2008" name="Nucleic Acids Res.">
        <title>The rice annotation project database (RAP-DB): 2008 update.</title>
        <authorList>
            <consortium name="The rice annotation project (RAP)"/>
        </authorList>
    </citation>
    <scope>GENOME REANNOTATION</scope>
    <source>
        <strain evidence="3">cv. Nipponbare</strain>
    </source>
</reference>
<evidence type="ECO:0000313" key="3">
    <source>
        <dbReference type="Proteomes" id="UP000000763"/>
    </source>
</evidence>
<dbReference type="EMBL" id="AP004457">
    <property type="protein sequence ID" value="BAD09368.1"/>
    <property type="molecule type" value="Genomic_DNA"/>
</dbReference>